<dbReference type="AlphaFoldDB" id="A0A9X0CEB8"/>
<evidence type="ECO:0000313" key="1">
    <source>
        <dbReference type="EMBL" id="KAJ7330695.1"/>
    </source>
</evidence>
<evidence type="ECO:0000313" key="2">
    <source>
        <dbReference type="Proteomes" id="UP001163046"/>
    </source>
</evidence>
<organism evidence="1 2">
    <name type="scientific">Desmophyllum pertusum</name>
    <dbReference type="NCBI Taxonomy" id="174260"/>
    <lineage>
        <taxon>Eukaryota</taxon>
        <taxon>Metazoa</taxon>
        <taxon>Cnidaria</taxon>
        <taxon>Anthozoa</taxon>
        <taxon>Hexacorallia</taxon>
        <taxon>Scleractinia</taxon>
        <taxon>Caryophylliina</taxon>
        <taxon>Caryophylliidae</taxon>
        <taxon>Desmophyllum</taxon>
    </lineage>
</organism>
<dbReference type="OrthoDB" id="5989263at2759"/>
<dbReference type="Proteomes" id="UP001163046">
    <property type="component" value="Unassembled WGS sequence"/>
</dbReference>
<gene>
    <name evidence="1" type="ORF">OS493_021622</name>
</gene>
<name>A0A9X0CEB8_9CNID</name>
<dbReference type="EMBL" id="MU827791">
    <property type="protein sequence ID" value="KAJ7330695.1"/>
    <property type="molecule type" value="Genomic_DNA"/>
</dbReference>
<proteinExistence type="predicted"/>
<protein>
    <submittedName>
        <fullName evidence="1">Uncharacterized protein</fullName>
    </submittedName>
</protein>
<comment type="caution">
    <text evidence="1">The sequence shown here is derived from an EMBL/GenBank/DDBJ whole genome shotgun (WGS) entry which is preliminary data.</text>
</comment>
<sequence length="72" mass="8637">MKVNFELRRLAEKKGPDKERFNQLANSIEEFTISLLDPMRRDEGWRKQFGDHLLDGILDDAIEFEQKRYHNS</sequence>
<keyword evidence="2" id="KW-1185">Reference proteome</keyword>
<accession>A0A9X0CEB8</accession>
<reference evidence="1" key="1">
    <citation type="submission" date="2023-01" db="EMBL/GenBank/DDBJ databases">
        <title>Genome assembly of the deep-sea coral Lophelia pertusa.</title>
        <authorList>
            <person name="Herrera S."/>
            <person name="Cordes E."/>
        </authorList>
    </citation>
    <scope>NUCLEOTIDE SEQUENCE</scope>
    <source>
        <strain evidence="1">USNM1676648</strain>
        <tissue evidence="1">Polyp</tissue>
    </source>
</reference>